<gene>
    <name evidence="1" type="ORF">PQR01_25640</name>
</gene>
<reference evidence="1 2" key="1">
    <citation type="journal article" date="2024" name="Chem. Sci.">
        <title>Discovery of megapolipeptins by genome mining of a Burkholderiales bacteria collection.</title>
        <authorList>
            <person name="Paulo B.S."/>
            <person name="Recchia M.J.J."/>
            <person name="Lee S."/>
            <person name="Fergusson C.H."/>
            <person name="Romanowski S.B."/>
            <person name="Hernandez A."/>
            <person name="Krull N."/>
            <person name="Liu D.Y."/>
            <person name="Cavanagh H."/>
            <person name="Bos A."/>
            <person name="Gray C.A."/>
            <person name="Murphy B.T."/>
            <person name="Linington R.G."/>
            <person name="Eustaquio A.S."/>
        </authorList>
    </citation>
    <scope>NUCLEOTIDE SEQUENCE [LARGE SCALE GENOMIC DNA]</scope>
    <source>
        <strain evidence="1 2">RL18-126-BIB-B</strain>
    </source>
</reference>
<accession>A0ACC7NIE5</accession>
<proteinExistence type="predicted"/>
<keyword evidence="2" id="KW-1185">Reference proteome</keyword>
<sequence length="125" mass="13837">MTKSVHEYPANYDPAADNPPLTAAQQQAVNRLTAADLQAIDAAILANVVDNWRKVARIVGTTMNMYADKKLYPDLVDVFYAQRIKLMVERGLILSTGDLNRMGYSEVCLPPPGGDQRRPASSEMR</sequence>
<comment type="caution">
    <text evidence="1">The sequence shown here is derived from an EMBL/GenBank/DDBJ whole genome shotgun (WGS) entry which is preliminary data.</text>
</comment>
<protein>
    <submittedName>
        <fullName evidence="1">DUF3658 domain-containing protein</fullName>
    </submittedName>
</protein>
<evidence type="ECO:0000313" key="1">
    <source>
        <dbReference type="EMBL" id="MFM0106779.1"/>
    </source>
</evidence>
<name>A0ACC7NIE5_9BURK</name>
<dbReference type="EMBL" id="JAQQDW010000063">
    <property type="protein sequence ID" value="MFM0106779.1"/>
    <property type="molecule type" value="Genomic_DNA"/>
</dbReference>
<evidence type="ECO:0000313" key="2">
    <source>
        <dbReference type="Proteomes" id="UP001629235"/>
    </source>
</evidence>
<dbReference type="Proteomes" id="UP001629235">
    <property type="component" value="Unassembled WGS sequence"/>
</dbReference>
<organism evidence="1 2">
    <name type="scientific">Paraburkholderia rhynchosiae</name>
    <dbReference type="NCBI Taxonomy" id="487049"/>
    <lineage>
        <taxon>Bacteria</taxon>
        <taxon>Pseudomonadati</taxon>
        <taxon>Pseudomonadota</taxon>
        <taxon>Betaproteobacteria</taxon>
        <taxon>Burkholderiales</taxon>
        <taxon>Burkholderiaceae</taxon>
        <taxon>Paraburkholderia</taxon>
    </lineage>
</organism>